<dbReference type="Gene3D" id="1.10.3680.10">
    <property type="entry name" value="TerB-like"/>
    <property type="match status" value="1"/>
</dbReference>
<sequence length="162" mass="18046">MDPEMQKILEIGGRAAADIDKAMHTHPMEDKVTHQDVLLMVQAALQMAQRDAKLEVSEKNLIARMVKIGRVNPQELSEIKDMSHEDIGLMIDRLSGKKARKAFLLTLVAVAMADEELEASEKQMIESLTEKLGVGHIDLSKHNFLEVEDLVMKFVASAAVSR</sequence>
<dbReference type="InterPro" id="IPR029024">
    <property type="entry name" value="TerB-like"/>
</dbReference>
<evidence type="ECO:0000313" key="2">
    <source>
        <dbReference type="EMBL" id="OGH01891.1"/>
    </source>
</evidence>
<proteinExistence type="predicted"/>
<protein>
    <recommendedName>
        <fullName evidence="1">Co-chaperone DjlA N-terminal domain-containing protein</fullName>
    </recommendedName>
</protein>
<gene>
    <name evidence="2" type="ORF">A2557_04750</name>
</gene>
<feature type="domain" description="Co-chaperone DjlA N-terminal" evidence="1">
    <location>
        <begin position="97"/>
        <end position="139"/>
    </location>
</feature>
<dbReference type="InterPro" id="IPR007791">
    <property type="entry name" value="DjlA_N"/>
</dbReference>
<comment type="caution">
    <text evidence="2">The sequence shown here is derived from an EMBL/GenBank/DDBJ whole genome shotgun (WGS) entry which is preliminary data.</text>
</comment>
<name>A0A1F6GV38_9PROT</name>
<dbReference type="AlphaFoldDB" id="A0A1F6GV38"/>
<organism evidence="2 3">
    <name type="scientific">Candidatus Lambdaproteobacteria bacterium RIFOXYD2_FULL_56_26</name>
    <dbReference type="NCBI Taxonomy" id="1817773"/>
    <lineage>
        <taxon>Bacteria</taxon>
        <taxon>Pseudomonadati</taxon>
        <taxon>Pseudomonadota</taxon>
        <taxon>Candidatus Lambdaproteobacteria</taxon>
    </lineage>
</organism>
<dbReference type="Pfam" id="PF05099">
    <property type="entry name" value="TerB"/>
    <property type="match status" value="1"/>
</dbReference>
<dbReference type="EMBL" id="MFNF01000027">
    <property type="protein sequence ID" value="OGH01891.1"/>
    <property type="molecule type" value="Genomic_DNA"/>
</dbReference>
<dbReference type="CDD" id="cd07177">
    <property type="entry name" value="terB_like"/>
    <property type="match status" value="1"/>
</dbReference>
<dbReference type="SUPFAM" id="SSF158682">
    <property type="entry name" value="TerB-like"/>
    <property type="match status" value="1"/>
</dbReference>
<dbReference type="Proteomes" id="UP000177583">
    <property type="component" value="Unassembled WGS sequence"/>
</dbReference>
<reference evidence="2 3" key="1">
    <citation type="journal article" date="2016" name="Nat. Commun.">
        <title>Thousands of microbial genomes shed light on interconnected biogeochemical processes in an aquifer system.</title>
        <authorList>
            <person name="Anantharaman K."/>
            <person name="Brown C.T."/>
            <person name="Hug L.A."/>
            <person name="Sharon I."/>
            <person name="Castelle C.J."/>
            <person name="Probst A.J."/>
            <person name="Thomas B.C."/>
            <person name="Singh A."/>
            <person name="Wilkins M.J."/>
            <person name="Karaoz U."/>
            <person name="Brodie E.L."/>
            <person name="Williams K.H."/>
            <person name="Hubbard S.S."/>
            <person name="Banfield J.F."/>
        </authorList>
    </citation>
    <scope>NUCLEOTIDE SEQUENCE [LARGE SCALE GENOMIC DNA]</scope>
</reference>
<accession>A0A1F6GV38</accession>
<evidence type="ECO:0000259" key="1">
    <source>
        <dbReference type="Pfam" id="PF05099"/>
    </source>
</evidence>
<evidence type="ECO:0000313" key="3">
    <source>
        <dbReference type="Proteomes" id="UP000177583"/>
    </source>
</evidence>